<evidence type="ECO:0000313" key="3">
    <source>
        <dbReference type="EMBL" id="NMF99423.1"/>
    </source>
</evidence>
<feature type="domain" description="Sulfatase N-terminal" evidence="2">
    <location>
        <begin position="43"/>
        <end position="388"/>
    </location>
</feature>
<evidence type="ECO:0000313" key="4">
    <source>
        <dbReference type="Proteomes" id="UP000634522"/>
    </source>
</evidence>
<comment type="caution">
    <text evidence="3">The sequence shown here is derived from an EMBL/GenBank/DDBJ whole genome shotgun (WGS) entry which is preliminary data.</text>
</comment>
<gene>
    <name evidence="3" type="ORF">GPA27_18755</name>
</gene>
<dbReference type="Gene3D" id="3.30.1120.10">
    <property type="match status" value="1"/>
</dbReference>
<dbReference type="PANTHER" id="PTHR43751:SF2">
    <property type="entry name" value="SULFATASE N-TERMINAL DOMAIN-CONTAINING PROTEIN"/>
    <property type="match status" value="1"/>
</dbReference>
<evidence type="ECO:0000259" key="2">
    <source>
        <dbReference type="Pfam" id="PF00884"/>
    </source>
</evidence>
<protein>
    <submittedName>
        <fullName evidence="3">Sulfatase-like hydrolase/transferase</fullName>
    </submittedName>
</protein>
<proteinExistence type="predicted"/>
<feature type="chain" id="PRO_5047465472" evidence="1">
    <location>
        <begin position="39"/>
        <end position="519"/>
    </location>
</feature>
<dbReference type="InterPro" id="IPR052701">
    <property type="entry name" value="GAG_Ulvan_Degrading_Sulfatases"/>
</dbReference>
<dbReference type="CDD" id="cd16142">
    <property type="entry name" value="ARS_like"/>
    <property type="match status" value="1"/>
</dbReference>
<sequence>MNLRPKRAEGRLKSPHRHLLATLIAAALAGTVPVQAQAQNKPPNILVIMSDDVGYANIGLYTHGMMVPTPNIDRIGREGVLFTDHYAHPSSTAGRSAFITGQLPIRTGLTTVGLPGSPIGLDSRDPTLAEVLKTAGYRTGQFGKNHLGDRNEHLPTVHGFDEFFGNLYHLNTEEEPELAMWSKDPGFNRRYRPRGVLDCVVTEADEGGEDARFGRWGKQRCKDTGPLTVKRMETVDEEYLAHTETFIRKSVDAGKPFFAWFNPSRMHVYTHLKEASRGLANDISSEFDVFGSGLMEHDGHVGELLALLDKLKIADNTIVVYTADNGAMASWWPDGGATPFRGEKATTWEGGVRVPMLVRWPAAIRAGSVSNGIQTHEDLFTTLAAAAGRRGVPEQLRESHQVCIDGVDNLEHWLGKRLSARNSVIYYNESELTAVRIGPWKSHLKTREGFFDHLKPSTLTFNLRMDPYERQDGHKANELSMRMGVAWGGQVYDLIGAHMRSLKECPPRQKGGTLGVRTQ</sequence>
<name>A0ABX1NJC5_9RHOO</name>
<reference evidence="3 4" key="1">
    <citation type="submission" date="2019-12" db="EMBL/GenBank/DDBJ databases">
        <title>Comparative genomics gives insights into the taxonomy of the Azoarcus-Aromatoleum group and reveals separate origins of nif in the plant-associated Azoarcus and non-plant-associated Aromatoleum sub-groups.</title>
        <authorList>
            <person name="Lafos M."/>
            <person name="Maluk M."/>
            <person name="Batista M."/>
            <person name="Junghare M."/>
            <person name="Carmona M."/>
            <person name="Faoro H."/>
            <person name="Cruz L.M."/>
            <person name="Battistoni F."/>
            <person name="De Souza E."/>
            <person name="Pedrosa F."/>
            <person name="Chen W.-M."/>
            <person name="Poole P.S."/>
            <person name="Dixon R.A."/>
            <person name="James E.K."/>
        </authorList>
    </citation>
    <scope>NUCLEOTIDE SEQUENCE [LARGE SCALE GENOMIC DNA]</scope>
    <source>
        <strain evidence="3 4">T</strain>
    </source>
</reference>
<organism evidence="3 4">
    <name type="scientific">Aromatoleum toluolicum</name>
    <dbReference type="NCBI Taxonomy" id="90060"/>
    <lineage>
        <taxon>Bacteria</taxon>
        <taxon>Pseudomonadati</taxon>
        <taxon>Pseudomonadota</taxon>
        <taxon>Betaproteobacteria</taxon>
        <taxon>Rhodocyclales</taxon>
        <taxon>Rhodocyclaceae</taxon>
        <taxon>Aromatoleum</taxon>
    </lineage>
</organism>
<accession>A0ABX1NJC5</accession>
<keyword evidence="1" id="KW-0732">Signal</keyword>
<dbReference type="Pfam" id="PF00884">
    <property type="entry name" value="Sulfatase"/>
    <property type="match status" value="1"/>
</dbReference>
<evidence type="ECO:0000256" key="1">
    <source>
        <dbReference type="SAM" id="SignalP"/>
    </source>
</evidence>
<keyword evidence="4" id="KW-1185">Reference proteome</keyword>
<dbReference type="SUPFAM" id="SSF53649">
    <property type="entry name" value="Alkaline phosphatase-like"/>
    <property type="match status" value="1"/>
</dbReference>
<feature type="signal peptide" evidence="1">
    <location>
        <begin position="1"/>
        <end position="38"/>
    </location>
</feature>
<dbReference type="EMBL" id="WTVS01000044">
    <property type="protein sequence ID" value="NMF99423.1"/>
    <property type="molecule type" value="Genomic_DNA"/>
</dbReference>
<dbReference type="Proteomes" id="UP000634522">
    <property type="component" value="Unassembled WGS sequence"/>
</dbReference>
<dbReference type="InterPro" id="IPR017850">
    <property type="entry name" value="Alkaline_phosphatase_core_sf"/>
</dbReference>
<dbReference type="PANTHER" id="PTHR43751">
    <property type="entry name" value="SULFATASE"/>
    <property type="match status" value="1"/>
</dbReference>
<dbReference type="Gene3D" id="3.40.720.10">
    <property type="entry name" value="Alkaline Phosphatase, subunit A"/>
    <property type="match status" value="1"/>
</dbReference>
<dbReference type="InterPro" id="IPR000917">
    <property type="entry name" value="Sulfatase_N"/>
</dbReference>